<keyword evidence="12" id="KW-1185">Reference proteome</keyword>
<name>A0A553ML20_9TELE</name>
<dbReference type="CDD" id="cd02440">
    <property type="entry name" value="AdoMet_MTases"/>
    <property type="match status" value="1"/>
</dbReference>
<evidence type="ECO:0000256" key="3">
    <source>
        <dbReference type="ARBA" id="ARBA00022679"/>
    </source>
</evidence>
<comment type="catalytic activity">
    <reaction evidence="6">
        <text>L-arginyl-[protein] + S-adenosyl-L-methionine = N(omega)-methyl-L-arginyl-[protein] + S-adenosyl-L-homocysteine + H(+)</text>
        <dbReference type="Rhea" id="RHEA:48100"/>
        <dbReference type="Rhea" id="RHEA-COMP:10532"/>
        <dbReference type="Rhea" id="RHEA-COMP:11990"/>
        <dbReference type="ChEBI" id="CHEBI:15378"/>
        <dbReference type="ChEBI" id="CHEBI:29965"/>
        <dbReference type="ChEBI" id="CHEBI:57856"/>
        <dbReference type="ChEBI" id="CHEBI:59789"/>
        <dbReference type="ChEBI" id="CHEBI:65280"/>
    </reaction>
    <physiologicalReaction direction="left-to-right" evidence="6">
        <dbReference type="Rhea" id="RHEA:48101"/>
    </physiologicalReaction>
</comment>
<dbReference type="GO" id="GO:0005886">
    <property type="term" value="C:plasma membrane"/>
    <property type="evidence" value="ECO:0007669"/>
    <property type="project" value="TreeGrafter"/>
</dbReference>
<dbReference type="PANTHER" id="PTHR11006:SF47">
    <property type="entry name" value="PROTEIN ARGININE N-METHYLTRANSFERASE 8"/>
    <property type="match status" value="1"/>
</dbReference>
<gene>
    <name evidence="11" type="ORF">DNTS_035623</name>
</gene>
<keyword evidence="3 7" id="KW-0808">Transferase</keyword>
<dbReference type="SUPFAM" id="SSF53335">
    <property type="entry name" value="S-adenosyl-L-methionine-dependent methyltransferases"/>
    <property type="match status" value="1"/>
</dbReference>
<evidence type="ECO:0000313" key="11">
    <source>
        <dbReference type="EMBL" id="TRY53873.1"/>
    </source>
</evidence>
<dbReference type="Pfam" id="PF22528">
    <property type="entry name" value="PRMT_C"/>
    <property type="match status" value="1"/>
</dbReference>
<dbReference type="GO" id="GO:0032259">
    <property type="term" value="P:methylation"/>
    <property type="evidence" value="ECO:0007669"/>
    <property type="project" value="UniProtKB-KW"/>
</dbReference>
<dbReference type="AlphaFoldDB" id="A0A553ML20"/>
<dbReference type="EMBL" id="SRMA01027430">
    <property type="protein sequence ID" value="TRY53873.1"/>
    <property type="molecule type" value="Genomic_DNA"/>
</dbReference>
<keyword evidence="2 7" id="KW-0489">Methyltransferase</keyword>
<dbReference type="InterPro" id="IPR041698">
    <property type="entry name" value="Methyltransf_25"/>
</dbReference>
<evidence type="ECO:0000313" key="12">
    <source>
        <dbReference type="Proteomes" id="UP000316079"/>
    </source>
</evidence>
<evidence type="ECO:0000256" key="8">
    <source>
        <dbReference type="SAM" id="MobiDB-lite"/>
    </source>
</evidence>
<evidence type="ECO:0000256" key="5">
    <source>
        <dbReference type="ARBA" id="ARBA00047384"/>
    </source>
</evidence>
<dbReference type="Gene3D" id="3.40.50.150">
    <property type="entry name" value="Vaccinia Virus protein VP39"/>
    <property type="match status" value="1"/>
</dbReference>
<dbReference type="OrthoDB" id="7848332at2759"/>
<evidence type="ECO:0000256" key="7">
    <source>
        <dbReference type="PROSITE-ProRule" id="PRU01015"/>
    </source>
</evidence>
<evidence type="ECO:0000259" key="9">
    <source>
        <dbReference type="Pfam" id="PF13649"/>
    </source>
</evidence>
<dbReference type="GO" id="GO:0035242">
    <property type="term" value="F:protein-arginine omega-N asymmetric methyltransferase activity"/>
    <property type="evidence" value="ECO:0007669"/>
    <property type="project" value="UniProtKB-EC"/>
</dbReference>
<accession>A0A553ML20</accession>
<dbReference type="PANTHER" id="PTHR11006">
    <property type="entry name" value="PROTEIN ARGININE N-METHYLTRANSFERASE"/>
    <property type="match status" value="1"/>
</dbReference>
<dbReference type="Proteomes" id="UP000316079">
    <property type="component" value="Unassembled WGS sequence"/>
</dbReference>
<dbReference type="STRING" id="623744.A0A553ML20"/>
<reference evidence="11 12" key="1">
    <citation type="journal article" date="2019" name="Sci. Data">
        <title>Hybrid genome assembly and annotation of Danionella translucida.</title>
        <authorList>
            <person name="Kadobianskyi M."/>
            <person name="Schulze L."/>
            <person name="Schuelke M."/>
            <person name="Judkewitz B."/>
        </authorList>
    </citation>
    <scope>NUCLEOTIDE SEQUENCE [LARGE SCALE GENOMIC DNA]</scope>
    <source>
        <strain evidence="11 12">Bolton</strain>
    </source>
</reference>
<evidence type="ECO:0000256" key="2">
    <source>
        <dbReference type="ARBA" id="ARBA00022603"/>
    </source>
</evidence>
<evidence type="ECO:0000259" key="10">
    <source>
        <dbReference type="Pfam" id="PF22528"/>
    </source>
</evidence>
<dbReference type="InterPro" id="IPR025799">
    <property type="entry name" value="Arg_MeTrfase"/>
</dbReference>
<evidence type="ECO:0000256" key="1">
    <source>
        <dbReference type="ARBA" id="ARBA00011925"/>
    </source>
</evidence>
<dbReference type="InterPro" id="IPR029063">
    <property type="entry name" value="SAM-dependent_MTases_sf"/>
</dbReference>
<sequence>MGINHSSRCLLLRRKMADTESSEQQPLSVPQSLSVQPSPLPKPVSSVNQTQRSTHPSHAPHTPHSSSLPSCSGRGKMAKFLTPDEMTSRDYYFDSYAHFGIHEEMLKDEVRTLTYRNSMYHNKHIFKDKIVLDVGSGTGILSMFAAKAGAKHVYGIECSSISEYSEKIIKANHLDSVITIFKGKVEETELPVDKVDVIISEWMGYCLFYESMLNTVIYARDKWLKPGGLMFPDRAALYVLAIEDRQYKDFKINWWENVYGFDMTCIRNVAMKEPLVDIVDTKQVVSSACLIKEVDIYTVKPEELSFTSSFCLQIQRNDYVHALVTYFNIEFTKCHKKTGFSTEYERQAAELSEVYFPHVFSAAAPDAPYTHWKQTVFYLEEYLTVKRGEEITGTISMKPNEKNVRDLDFTFEMDFKGQLCEAAIAHDYKMR</sequence>
<comment type="caution">
    <text evidence="11">The sequence shown here is derived from an EMBL/GenBank/DDBJ whole genome shotgun (WGS) entry which is preliminary data.</text>
</comment>
<dbReference type="Pfam" id="PF13649">
    <property type="entry name" value="Methyltransf_25"/>
    <property type="match status" value="1"/>
</dbReference>
<organism evidence="11 12">
    <name type="scientific">Danionella cerebrum</name>
    <dbReference type="NCBI Taxonomy" id="2873325"/>
    <lineage>
        <taxon>Eukaryota</taxon>
        <taxon>Metazoa</taxon>
        <taxon>Chordata</taxon>
        <taxon>Craniata</taxon>
        <taxon>Vertebrata</taxon>
        <taxon>Euteleostomi</taxon>
        <taxon>Actinopterygii</taxon>
        <taxon>Neopterygii</taxon>
        <taxon>Teleostei</taxon>
        <taxon>Ostariophysi</taxon>
        <taxon>Cypriniformes</taxon>
        <taxon>Danionidae</taxon>
        <taxon>Danioninae</taxon>
        <taxon>Danionella</taxon>
    </lineage>
</organism>
<evidence type="ECO:0000256" key="4">
    <source>
        <dbReference type="ARBA" id="ARBA00022691"/>
    </source>
</evidence>
<evidence type="ECO:0000256" key="6">
    <source>
        <dbReference type="ARBA" id="ARBA00049303"/>
    </source>
</evidence>
<comment type="catalytic activity">
    <reaction evidence="5">
        <text>L-arginyl-[protein] + 2 S-adenosyl-L-methionine = N(omega),N(omega)-dimethyl-L-arginyl-[protein] + 2 S-adenosyl-L-homocysteine + 2 H(+)</text>
        <dbReference type="Rhea" id="RHEA:48096"/>
        <dbReference type="Rhea" id="RHEA-COMP:10532"/>
        <dbReference type="Rhea" id="RHEA-COMP:11991"/>
        <dbReference type="ChEBI" id="CHEBI:15378"/>
        <dbReference type="ChEBI" id="CHEBI:29965"/>
        <dbReference type="ChEBI" id="CHEBI:57856"/>
        <dbReference type="ChEBI" id="CHEBI:59789"/>
        <dbReference type="ChEBI" id="CHEBI:61897"/>
        <dbReference type="EC" id="2.1.1.319"/>
    </reaction>
    <physiologicalReaction direction="left-to-right" evidence="5">
        <dbReference type="Rhea" id="RHEA:48097"/>
    </physiologicalReaction>
</comment>
<dbReference type="FunFam" id="2.70.160.11:FF:000001">
    <property type="entry name" value="Blast:Protein arginine N-methyltransferase 1"/>
    <property type="match status" value="1"/>
</dbReference>
<dbReference type="GO" id="GO:0042054">
    <property type="term" value="F:histone methyltransferase activity"/>
    <property type="evidence" value="ECO:0007669"/>
    <property type="project" value="TreeGrafter"/>
</dbReference>
<proteinExistence type="predicted"/>
<dbReference type="Gene3D" id="2.70.160.11">
    <property type="entry name" value="Hnrnp arginine n-methyltransferase1"/>
    <property type="match status" value="1"/>
</dbReference>
<feature type="domain" description="Methyltransferase" evidence="9">
    <location>
        <begin position="131"/>
        <end position="228"/>
    </location>
</feature>
<keyword evidence="4 7" id="KW-0949">S-adenosyl-L-methionine</keyword>
<dbReference type="FunFam" id="3.40.50.150:FF:000003">
    <property type="entry name" value="Blast:Protein arginine N-methyltransferase 1"/>
    <property type="match status" value="1"/>
</dbReference>
<protein>
    <recommendedName>
        <fullName evidence="1">type I protein arginine methyltransferase</fullName>
        <ecNumber evidence="1">2.1.1.319</ecNumber>
    </recommendedName>
</protein>
<feature type="region of interest" description="Disordered" evidence="8">
    <location>
        <begin position="17"/>
        <end position="74"/>
    </location>
</feature>
<dbReference type="GO" id="GO:0035241">
    <property type="term" value="F:protein-arginine omega-N monomethyltransferase activity"/>
    <property type="evidence" value="ECO:0007669"/>
    <property type="project" value="TreeGrafter"/>
</dbReference>
<dbReference type="EC" id="2.1.1.319" evidence="1"/>
<dbReference type="InterPro" id="IPR055135">
    <property type="entry name" value="PRMT_dom"/>
</dbReference>
<feature type="domain" description="Protein arginine N-methyltransferase" evidence="10">
    <location>
        <begin position="233"/>
        <end position="418"/>
    </location>
</feature>
<dbReference type="PROSITE" id="PS51678">
    <property type="entry name" value="SAM_MT_PRMT"/>
    <property type="match status" value="1"/>
</dbReference>
<feature type="compositionally biased region" description="Low complexity" evidence="8">
    <location>
        <begin position="22"/>
        <end position="72"/>
    </location>
</feature>